<reference evidence="1" key="1">
    <citation type="submission" date="2022-10" db="EMBL/GenBank/DDBJ databases">
        <title>Culturing micro-colonial fungi from biological soil crusts in the Mojave desert and describing Neophaeococcomyces mojavensis, and introducing the new genera and species Taxawa tesnikishii.</title>
        <authorList>
            <person name="Kurbessoian T."/>
            <person name="Stajich J.E."/>
        </authorList>
    </citation>
    <scope>NUCLEOTIDE SEQUENCE</scope>
    <source>
        <strain evidence="1">JES_112</strain>
    </source>
</reference>
<proteinExistence type="predicted"/>
<evidence type="ECO:0000313" key="1">
    <source>
        <dbReference type="EMBL" id="KAJ9654686.1"/>
    </source>
</evidence>
<sequence length="299" mass="33775">MKDSLKPLPEDTRIAFTVNRYLDVLLPATTGQLANTSLVKSLGICVYNSHRDIWYIGTTHGEDPYRTRGAVFYSNISGTRTYYSHDNIAQLSDGYFDHGSLHVLRDIFAHDRDFGSARKRPEQVDVNLLNWWLSMCEHNHSSCSAWQIKAKVKEIRLLDVYTWRLVEVDTSSCPRYCALSYVWGTITSTCLTKASIHTRLKTGYDASESLHPAVHDAVQVVKGLKERFLWVDALCIIQDSAKDKQRQIEQMGSIYSGAVLTIYAASDLSNNDLGLAGMQARTSRTRCEVIRRGNTCLVE</sequence>
<gene>
    <name evidence="1" type="ORF">H2198_006276</name>
</gene>
<keyword evidence="2" id="KW-1185">Reference proteome</keyword>
<dbReference type="EMBL" id="JAPDRQ010000114">
    <property type="protein sequence ID" value="KAJ9654686.1"/>
    <property type="molecule type" value="Genomic_DNA"/>
</dbReference>
<accession>A0ACC3A3D7</accession>
<organism evidence="1 2">
    <name type="scientific">Neophaeococcomyces mojaviensis</name>
    <dbReference type="NCBI Taxonomy" id="3383035"/>
    <lineage>
        <taxon>Eukaryota</taxon>
        <taxon>Fungi</taxon>
        <taxon>Dikarya</taxon>
        <taxon>Ascomycota</taxon>
        <taxon>Pezizomycotina</taxon>
        <taxon>Eurotiomycetes</taxon>
        <taxon>Chaetothyriomycetidae</taxon>
        <taxon>Chaetothyriales</taxon>
        <taxon>Chaetothyriales incertae sedis</taxon>
        <taxon>Neophaeococcomyces</taxon>
    </lineage>
</organism>
<dbReference type="Proteomes" id="UP001172386">
    <property type="component" value="Unassembled WGS sequence"/>
</dbReference>
<comment type="caution">
    <text evidence="1">The sequence shown here is derived from an EMBL/GenBank/DDBJ whole genome shotgun (WGS) entry which is preliminary data.</text>
</comment>
<name>A0ACC3A3D7_9EURO</name>
<protein>
    <submittedName>
        <fullName evidence="1">Uncharacterized protein</fullName>
    </submittedName>
</protein>
<evidence type="ECO:0000313" key="2">
    <source>
        <dbReference type="Proteomes" id="UP001172386"/>
    </source>
</evidence>